<dbReference type="Pfam" id="PF09586">
    <property type="entry name" value="YfhO"/>
    <property type="match status" value="1"/>
</dbReference>
<keyword evidence="1" id="KW-1133">Transmembrane helix</keyword>
<proteinExistence type="predicted"/>
<evidence type="ECO:0000313" key="2">
    <source>
        <dbReference type="EMBL" id="EKC60495.1"/>
    </source>
</evidence>
<gene>
    <name evidence="2" type="ORF">LEA_12836</name>
</gene>
<comment type="caution">
    <text evidence="2">The sequence shown here is derived from an EMBL/GenBank/DDBJ whole genome shotgun (WGS) entry which is preliminary data.</text>
</comment>
<dbReference type="AlphaFoldDB" id="K1T302"/>
<name>K1T302_9ZZZZ</name>
<feature type="transmembrane region" description="Helical" evidence="1">
    <location>
        <begin position="117"/>
        <end position="140"/>
    </location>
</feature>
<keyword evidence="1" id="KW-0472">Membrane</keyword>
<dbReference type="PANTHER" id="PTHR38454:SF1">
    <property type="entry name" value="INTEGRAL MEMBRANE PROTEIN"/>
    <property type="match status" value="1"/>
</dbReference>
<sequence length="149" mass="15758">TSDEPLQQITIVLPFAGYYQFDRLAVECQKLDTVAARAENLGAENLQNVTLGTNSLGGEITTTRSSVLVVQLPYSTGWSVTVDGTPAQVLRADTAFLGVALEPGSHTVAFTYKTPGLTAGAALSAVGVVLLAAIWAVPALRKKSKKRRK</sequence>
<reference evidence="2" key="1">
    <citation type="journal article" date="2013" name="Environ. Microbiol.">
        <title>Microbiota from the distal guts of lean and obese adolescents exhibit partial functional redundancy besides clear differences in community structure.</title>
        <authorList>
            <person name="Ferrer M."/>
            <person name="Ruiz A."/>
            <person name="Lanza F."/>
            <person name="Haange S.B."/>
            <person name="Oberbach A."/>
            <person name="Till H."/>
            <person name="Bargiela R."/>
            <person name="Campoy C."/>
            <person name="Segura M.T."/>
            <person name="Richter M."/>
            <person name="von Bergen M."/>
            <person name="Seifert J."/>
            <person name="Suarez A."/>
        </authorList>
    </citation>
    <scope>NUCLEOTIDE SEQUENCE</scope>
</reference>
<dbReference type="EMBL" id="AJWY01008695">
    <property type="protein sequence ID" value="EKC60495.1"/>
    <property type="molecule type" value="Genomic_DNA"/>
</dbReference>
<organism evidence="2">
    <name type="scientific">human gut metagenome</name>
    <dbReference type="NCBI Taxonomy" id="408170"/>
    <lineage>
        <taxon>unclassified sequences</taxon>
        <taxon>metagenomes</taxon>
        <taxon>organismal metagenomes</taxon>
    </lineage>
</organism>
<dbReference type="PANTHER" id="PTHR38454">
    <property type="entry name" value="INTEGRAL MEMBRANE PROTEIN-RELATED"/>
    <property type="match status" value="1"/>
</dbReference>
<keyword evidence="1" id="KW-0812">Transmembrane</keyword>
<dbReference type="InterPro" id="IPR018580">
    <property type="entry name" value="Uncharacterised_YfhO"/>
</dbReference>
<accession>K1T302</accession>
<feature type="non-terminal residue" evidence="2">
    <location>
        <position position="1"/>
    </location>
</feature>
<evidence type="ECO:0000256" key="1">
    <source>
        <dbReference type="SAM" id="Phobius"/>
    </source>
</evidence>
<protein>
    <submittedName>
        <fullName evidence="2">Integral membrane protein</fullName>
    </submittedName>
</protein>